<dbReference type="GO" id="GO:0016788">
    <property type="term" value="F:hydrolase activity, acting on ester bonds"/>
    <property type="evidence" value="ECO:0007669"/>
    <property type="project" value="UniProtKB-ARBA"/>
</dbReference>
<organism evidence="2 3">
    <name type="scientific">Symmachiella macrocystis</name>
    <dbReference type="NCBI Taxonomy" id="2527985"/>
    <lineage>
        <taxon>Bacteria</taxon>
        <taxon>Pseudomonadati</taxon>
        <taxon>Planctomycetota</taxon>
        <taxon>Planctomycetia</taxon>
        <taxon>Planctomycetales</taxon>
        <taxon>Planctomycetaceae</taxon>
        <taxon>Symmachiella</taxon>
    </lineage>
</organism>
<evidence type="ECO:0000313" key="2">
    <source>
        <dbReference type="EMBL" id="TWU11620.1"/>
    </source>
</evidence>
<feature type="domain" description="SGNH hydrolase-type esterase" evidence="1">
    <location>
        <begin position="8"/>
        <end position="189"/>
    </location>
</feature>
<dbReference type="InterPro" id="IPR036514">
    <property type="entry name" value="SGNH_hydro_sf"/>
</dbReference>
<dbReference type="Gene3D" id="3.40.50.1110">
    <property type="entry name" value="SGNH hydrolase"/>
    <property type="match status" value="1"/>
</dbReference>
<dbReference type="RefSeq" id="WP_197532129.1">
    <property type="nucleotide sequence ID" value="NZ_SJPP01000001.1"/>
</dbReference>
<accession>A0A5C6BI12</accession>
<dbReference type="SUPFAM" id="SSF52266">
    <property type="entry name" value="SGNH hydrolase"/>
    <property type="match status" value="1"/>
</dbReference>
<dbReference type="InterPro" id="IPR045136">
    <property type="entry name" value="Iah1-like"/>
</dbReference>
<evidence type="ECO:0000259" key="1">
    <source>
        <dbReference type="Pfam" id="PF13472"/>
    </source>
</evidence>
<dbReference type="AlphaFoldDB" id="A0A5C6BI12"/>
<dbReference type="Proteomes" id="UP000320735">
    <property type="component" value="Unassembled WGS sequence"/>
</dbReference>
<proteinExistence type="predicted"/>
<keyword evidence="3" id="KW-1185">Reference proteome</keyword>
<keyword evidence="2" id="KW-0378">Hydrolase</keyword>
<protein>
    <submittedName>
        <fullName evidence="2">GDSL-like Lipase/Acylhydrolase</fullName>
    </submittedName>
</protein>
<dbReference type="PANTHER" id="PTHR14209">
    <property type="entry name" value="ISOAMYL ACETATE-HYDROLYZING ESTERASE 1"/>
    <property type="match status" value="1"/>
</dbReference>
<comment type="caution">
    <text evidence="2">The sequence shown here is derived from an EMBL/GenBank/DDBJ whole genome shotgun (WGS) entry which is preliminary data.</text>
</comment>
<dbReference type="Pfam" id="PF13472">
    <property type="entry name" value="Lipase_GDSL_2"/>
    <property type="match status" value="1"/>
</dbReference>
<dbReference type="InterPro" id="IPR013830">
    <property type="entry name" value="SGNH_hydro"/>
</dbReference>
<sequence length="207" mass="23845">MFPRQIVALGSSSIHGRGDFELGGFIHRFRLWHEAQSPKNFVYQLGIFGESTESLIARLPTEAGIRRPHLLILYPGFNDIRREGAESSENSVSLEEFRNSMAALVECSLKISPTLMLTGFPFEEEKTTPYLGSDWYYLRADAARYTDVLRQVCEERSCPILDYFKNWDSEKLSNLLADDGLHCNPKGHEKLYRELRDFLENKFNRDG</sequence>
<reference evidence="2 3" key="1">
    <citation type="submission" date="2019-02" db="EMBL/GenBank/DDBJ databases">
        <title>Deep-cultivation of Planctomycetes and their phenomic and genomic characterization uncovers novel biology.</title>
        <authorList>
            <person name="Wiegand S."/>
            <person name="Jogler M."/>
            <person name="Boedeker C."/>
            <person name="Pinto D."/>
            <person name="Vollmers J."/>
            <person name="Rivas-Marin E."/>
            <person name="Kohn T."/>
            <person name="Peeters S.H."/>
            <person name="Heuer A."/>
            <person name="Rast P."/>
            <person name="Oberbeckmann S."/>
            <person name="Bunk B."/>
            <person name="Jeske O."/>
            <person name="Meyerdierks A."/>
            <person name="Storesund J.E."/>
            <person name="Kallscheuer N."/>
            <person name="Luecker S."/>
            <person name="Lage O.M."/>
            <person name="Pohl T."/>
            <person name="Merkel B.J."/>
            <person name="Hornburger P."/>
            <person name="Mueller R.-W."/>
            <person name="Bruemmer F."/>
            <person name="Labrenz M."/>
            <person name="Spormann A.M."/>
            <person name="Op Den Camp H."/>
            <person name="Overmann J."/>
            <person name="Amann R."/>
            <person name="Jetten M.S.M."/>
            <person name="Mascher T."/>
            <person name="Medema M.H."/>
            <person name="Devos D.P."/>
            <person name="Kaster A.-K."/>
            <person name="Ovreas L."/>
            <person name="Rohde M."/>
            <person name="Galperin M.Y."/>
            <person name="Jogler C."/>
        </authorList>
    </citation>
    <scope>NUCLEOTIDE SEQUENCE [LARGE SCALE GENOMIC DNA]</scope>
    <source>
        <strain evidence="2 3">CA54</strain>
    </source>
</reference>
<name>A0A5C6BI12_9PLAN</name>
<gene>
    <name evidence="2" type="ORF">CA54_04280</name>
</gene>
<dbReference type="EMBL" id="SJPP01000001">
    <property type="protein sequence ID" value="TWU11620.1"/>
    <property type="molecule type" value="Genomic_DNA"/>
</dbReference>
<evidence type="ECO:0000313" key="3">
    <source>
        <dbReference type="Proteomes" id="UP000320735"/>
    </source>
</evidence>
<dbReference type="PANTHER" id="PTHR14209:SF19">
    <property type="entry name" value="ISOAMYL ACETATE-HYDROLYZING ESTERASE 1 HOMOLOG"/>
    <property type="match status" value="1"/>
</dbReference>